<keyword evidence="3 7" id="KW-0694">RNA-binding</keyword>
<evidence type="ECO:0000313" key="9">
    <source>
        <dbReference type="EMBL" id="RAQ97302.1"/>
    </source>
</evidence>
<dbReference type="SUPFAM" id="SSF53137">
    <property type="entry name" value="Translational machinery components"/>
    <property type="match status" value="2"/>
</dbReference>
<comment type="caution">
    <text evidence="9">The sequence shown here is derived from an EMBL/GenBank/DDBJ whole genome shotgun (WGS) entry which is preliminary data.</text>
</comment>
<evidence type="ECO:0000256" key="3">
    <source>
        <dbReference type="ARBA" id="ARBA00022884"/>
    </source>
</evidence>
<keyword evidence="4 7" id="KW-0689">Ribosomal protein</keyword>
<keyword evidence="5 7" id="KW-0687">Ribonucleoprotein</keyword>
<proteinExistence type="inferred from homology"/>
<sequence>MIKTFNANKARLRRHQRIRRRVKGTAERPRLNVFRSARHIYAQIIDDTLGQTLVSASSLEAALRDFQPAPPPESVAPQAEAAPEEEVVVESAAEAAPSRRAARAAARTQAQSQQARGGKGSQQQRGRPPTQVKTVLPSAQKGEKKTPVEALAAIAYNRKVAIAREVGRLLAQRAKEKGIEKVVFDRGGYAYHGRVAALAEGAREGGLQF</sequence>
<protein>
    <recommendedName>
        <fullName evidence="6 7">Large ribosomal subunit protein uL18</fullName>
    </recommendedName>
</protein>
<dbReference type="Gene3D" id="3.30.420.100">
    <property type="match status" value="1"/>
</dbReference>
<dbReference type="GO" id="GO:0008097">
    <property type="term" value="F:5S rRNA binding"/>
    <property type="evidence" value="ECO:0007669"/>
    <property type="project" value="TreeGrafter"/>
</dbReference>
<evidence type="ECO:0000256" key="2">
    <source>
        <dbReference type="ARBA" id="ARBA00022730"/>
    </source>
</evidence>
<dbReference type="GO" id="GO:0003735">
    <property type="term" value="F:structural constituent of ribosome"/>
    <property type="evidence" value="ECO:0007669"/>
    <property type="project" value="InterPro"/>
</dbReference>
<evidence type="ECO:0000256" key="7">
    <source>
        <dbReference type="HAMAP-Rule" id="MF_01337"/>
    </source>
</evidence>
<gene>
    <name evidence="7" type="primary">rplR</name>
    <name evidence="9" type="ORF">A4R35_17315</name>
</gene>
<dbReference type="PANTHER" id="PTHR12899:SF3">
    <property type="entry name" value="LARGE RIBOSOMAL SUBUNIT PROTEIN UL18M"/>
    <property type="match status" value="1"/>
</dbReference>
<keyword evidence="10" id="KW-1185">Reference proteome</keyword>
<comment type="subunit">
    <text evidence="7">Part of the 50S ribosomal subunit; part of the 5S rRNA/L5/L18/L25 subcomplex. Contacts the 5S and 23S rRNAs.</text>
</comment>
<dbReference type="GO" id="GO:0022625">
    <property type="term" value="C:cytosolic large ribosomal subunit"/>
    <property type="evidence" value="ECO:0007669"/>
    <property type="project" value="TreeGrafter"/>
</dbReference>
<dbReference type="EMBL" id="MCIF01000002">
    <property type="protein sequence ID" value="RAQ97302.1"/>
    <property type="molecule type" value="Genomic_DNA"/>
</dbReference>
<keyword evidence="2 7" id="KW-0699">rRNA-binding</keyword>
<dbReference type="AlphaFoldDB" id="A0A328VM41"/>
<dbReference type="HAMAP" id="MF_01337_B">
    <property type="entry name" value="Ribosomal_uL18_B"/>
    <property type="match status" value="1"/>
</dbReference>
<feature type="region of interest" description="Disordered" evidence="8">
    <location>
        <begin position="66"/>
        <end position="144"/>
    </location>
</feature>
<comment type="function">
    <text evidence="7">This is one of the proteins that bind and probably mediate the attachment of the 5S RNA into the large ribosomal subunit, where it forms part of the central protuberance.</text>
</comment>
<dbReference type="InterPro" id="IPR004389">
    <property type="entry name" value="Ribosomal_uL18_bac-type"/>
</dbReference>
<dbReference type="Proteomes" id="UP000248706">
    <property type="component" value="Unassembled WGS sequence"/>
</dbReference>
<evidence type="ECO:0000256" key="4">
    <source>
        <dbReference type="ARBA" id="ARBA00022980"/>
    </source>
</evidence>
<accession>A0A328VM41</accession>
<evidence type="ECO:0000313" key="10">
    <source>
        <dbReference type="Proteomes" id="UP000248706"/>
    </source>
</evidence>
<dbReference type="GO" id="GO:0006412">
    <property type="term" value="P:translation"/>
    <property type="evidence" value="ECO:0007669"/>
    <property type="project" value="UniProtKB-UniRule"/>
</dbReference>
<evidence type="ECO:0000256" key="1">
    <source>
        <dbReference type="ARBA" id="ARBA00007116"/>
    </source>
</evidence>
<dbReference type="Pfam" id="PF00861">
    <property type="entry name" value="Ribosomal_L18p"/>
    <property type="match status" value="2"/>
</dbReference>
<organism evidence="9 10">
    <name type="scientific">Thermogemmatispora tikiterensis</name>
    <dbReference type="NCBI Taxonomy" id="1825093"/>
    <lineage>
        <taxon>Bacteria</taxon>
        <taxon>Bacillati</taxon>
        <taxon>Chloroflexota</taxon>
        <taxon>Ktedonobacteria</taxon>
        <taxon>Thermogemmatisporales</taxon>
        <taxon>Thermogemmatisporaceae</taxon>
        <taxon>Thermogemmatispora</taxon>
    </lineage>
</organism>
<evidence type="ECO:0000256" key="5">
    <source>
        <dbReference type="ARBA" id="ARBA00023274"/>
    </source>
</evidence>
<name>A0A328VM41_9CHLR</name>
<feature type="compositionally biased region" description="Low complexity" evidence="8">
    <location>
        <begin position="89"/>
        <end position="127"/>
    </location>
</feature>
<dbReference type="CDD" id="cd00432">
    <property type="entry name" value="Ribosomal_L18_L5e"/>
    <property type="match status" value="1"/>
</dbReference>
<dbReference type="InterPro" id="IPR057268">
    <property type="entry name" value="Ribosomal_L18"/>
</dbReference>
<dbReference type="PANTHER" id="PTHR12899">
    <property type="entry name" value="39S RIBOSOMAL PROTEIN L18, MITOCHONDRIAL"/>
    <property type="match status" value="1"/>
</dbReference>
<evidence type="ECO:0000256" key="6">
    <source>
        <dbReference type="ARBA" id="ARBA00035197"/>
    </source>
</evidence>
<dbReference type="InterPro" id="IPR005484">
    <property type="entry name" value="Ribosomal_uL18_bac/plant/anim"/>
</dbReference>
<evidence type="ECO:0000256" key="8">
    <source>
        <dbReference type="SAM" id="MobiDB-lite"/>
    </source>
</evidence>
<reference evidence="9 10" key="1">
    <citation type="submission" date="2016-08" db="EMBL/GenBank/DDBJ databases">
        <title>Analysis of Carbohydrate Active Enzymes in Thermogemmatispora T81 Reveals Carbohydrate Degradation Ability.</title>
        <authorList>
            <person name="Tomazini A."/>
            <person name="Lal S."/>
            <person name="Stott M."/>
            <person name="Henrissat B."/>
            <person name="Polikarpov I."/>
            <person name="Sparling R."/>
            <person name="Levin D.B."/>
        </authorList>
    </citation>
    <scope>NUCLEOTIDE SEQUENCE [LARGE SCALE GENOMIC DNA]</scope>
    <source>
        <strain evidence="9 10">T81</strain>
    </source>
</reference>
<comment type="similarity">
    <text evidence="1 7">Belongs to the universal ribosomal protein uL18 family.</text>
</comment>